<organism evidence="1 2">
    <name type="scientific">Haloarcula pellucida</name>
    <dbReference type="NCBI Taxonomy" id="1427151"/>
    <lineage>
        <taxon>Archaea</taxon>
        <taxon>Methanobacteriati</taxon>
        <taxon>Methanobacteriota</taxon>
        <taxon>Stenosarchaea group</taxon>
        <taxon>Halobacteria</taxon>
        <taxon>Halobacteriales</taxon>
        <taxon>Haloarculaceae</taxon>
        <taxon>Haloarcula</taxon>
    </lineage>
</organism>
<dbReference type="InterPro" id="IPR043825">
    <property type="entry name" value="DUF5802"/>
</dbReference>
<comment type="caution">
    <text evidence="1">The sequence shown here is derived from an EMBL/GenBank/DDBJ whole genome shotgun (WGS) entry which is preliminary data.</text>
</comment>
<dbReference type="Pfam" id="PF19118">
    <property type="entry name" value="DUF5802"/>
    <property type="match status" value="1"/>
</dbReference>
<name>A0A830GLH4_9EURY</name>
<reference evidence="1" key="1">
    <citation type="journal article" date="2014" name="Int. J. Syst. Evol. Microbiol.">
        <title>Complete genome sequence of Corynebacterium casei LMG S-19264T (=DSM 44701T), isolated from a smear-ripened cheese.</title>
        <authorList>
            <consortium name="US DOE Joint Genome Institute (JGI-PGF)"/>
            <person name="Walter F."/>
            <person name="Albersmeier A."/>
            <person name="Kalinowski J."/>
            <person name="Ruckert C."/>
        </authorList>
    </citation>
    <scope>NUCLEOTIDE SEQUENCE</scope>
    <source>
        <strain evidence="1">JCM 17820</strain>
    </source>
</reference>
<proteinExistence type="predicted"/>
<protein>
    <submittedName>
        <fullName evidence="1">Uncharacterized protein</fullName>
    </submittedName>
</protein>
<keyword evidence="2" id="KW-1185">Reference proteome</keyword>
<dbReference type="AlphaFoldDB" id="A0A830GLH4"/>
<sequence length="121" mass="13377">MFEQFSRGYYLGRLYVEPRQDGAAAMCRDQHERVNQQLYASGEGVERTDLPLVMKLGPRHFPVHGDDRVPADTLAVPDEVLESANVRNPPSLREVFLAKADHAAQLLSVTDTSSALPDSAV</sequence>
<accession>A0A830GLH4</accession>
<gene>
    <name evidence="1" type="ORF">GCM10009030_18500</name>
</gene>
<evidence type="ECO:0000313" key="2">
    <source>
        <dbReference type="Proteomes" id="UP000605784"/>
    </source>
</evidence>
<evidence type="ECO:0000313" key="1">
    <source>
        <dbReference type="EMBL" id="GGN93268.1"/>
    </source>
</evidence>
<dbReference type="EMBL" id="BMOU01000002">
    <property type="protein sequence ID" value="GGN93268.1"/>
    <property type="molecule type" value="Genomic_DNA"/>
</dbReference>
<reference evidence="1" key="2">
    <citation type="submission" date="2020-09" db="EMBL/GenBank/DDBJ databases">
        <authorList>
            <person name="Sun Q."/>
            <person name="Ohkuma M."/>
        </authorList>
    </citation>
    <scope>NUCLEOTIDE SEQUENCE</scope>
    <source>
        <strain evidence="1">JCM 17820</strain>
    </source>
</reference>
<dbReference type="Proteomes" id="UP000605784">
    <property type="component" value="Unassembled WGS sequence"/>
</dbReference>
<dbReference type="RefSeq" id="WP_188996707.1">
    <property type="nucleotide sequence ID" value="NZ_BMOU01000002.1"/>
</dbReference>